<name>A0A7C5DXA0_9BACT</name>
<dbReference type="FunFam" id="3.30.420.100:FF:000001">
    <property type="entry name" value="50S ribosomal protein L18"/>
    <property type="match status" value="1"/>
</dbReference>
<comment type="caution">
    <text evidence="9">The sequence shown here is derived from an EMBL/GenBank/DDBJ whole genome shotgun (WGS) entry which is preliminary data.</text>
</comment>
<dbReference type="NCBIfam" id="TIGR00060">
    <property type="entry name" value="L18_bact"/>
    <property type="match status" value="1"/>
</dbReference>
<gene>
    <name evidence="8" type="primary">rplR</name>
    <name evidence="9" type="ORF">ENL26_04350</name>
</gene>
<reference evidence="9" key="1">
    <citation type="journal article" date="2020" name="mSystems">
        <title>Genome- and Community-Level Interaction Insights into Carbon Utilization and Element Cycling Functions of Hydrothermarchaeota in Hydrothermal Sediment.</title>
        <authorList>
            <person name="Zhou Z."/>
            <person name="Liu Y."/>
            <person name="Xu W."/>
            <person name="Pan J."/>
            <person name="Luo Z.H."/>
            <person name="Li M."/>
        </authorList>
    </citation>
    <scope>NUCLEOTIDE SEQUENCE [LARGE SCALE GENOMIC DNA]</scope>
    <source>
        <strain evidence="9">HyVt-80</strain>
    </source>
</reference>
<dbReference type="Proteomes" id="UP000886129">
    <property type="component" value="Unassembled WGS sequence"/>
</dbReference>
<evidence type="ECO:0000256" key="2">
    <source>
        <dbReference type="ARBA" id="ARBA00022730"/>
    </source>
</evidence>
<dbReference type="GO" id="GO:0003735">
    <property type="term" value="F:structural constituent of ribosome"/>
    <property type="evidence" value="ECO:0007669"/>
    <property type="project" value="InterPro"/>
</dbReference>
<dbReference type="PANTHER" id="PTHR12899">
    <property type="entry name" value="39S RIBOSOMAL PROTEIN L18, MITOCHONDRIAL"/>
    <property type="match status" value="1"/>
</dbReference>
<dbReference type="GO" id="GO:0006412">
    <property type="term" value="P:translation"/>
    <property type="evidence" value="ECO:0007669"/>
    <property type="project" value="UniProtKB-UniRule"/>
</dbReference>
<keyword evidence="4 8" id="KW-0689">Ribosomal protein</keyword>
<dbReference type="EMBL" id="DRTH01000263">
    <property type="protein sequence ID" value="HHF08976.1"/>
    <property type="molecule type" value="Genomic_DNA"/>
</dbReference>
<evidence type="ECO:0000256" key="4">
    <source>
        <dbReference type="ARBA" id="ARBA00022980"/>
    </source>
</evidence>
<dbReference type="InterPro" id="IPR004389">
    <property type="entry name" value="Ribosomal_uL18_bac-type"/>
</dbReference>
<dbReference type="SUPFAM" id="SSF53137">
    <property type="entry name" value="Translational machinery components"/>
    <property type="match status" value="1"/>
</dbReference>
<dbReference type="Pfam" id="PF00861">
    <property type="entry name" value="Ribosomal_L18p"/>
    <property type="match status" value="1"/>
</dbReference>
<evidence type="ECO:0000256" key="8">
    <source>
        <dbReference type="HAMAP-Rule" id="MF_01337"/>
    </source>
</evidence>
<evidence type="ECO:0000256" key="6">
    <source>
        <dbReference type="ARBA" id="ARBA00035197"/>
    </source>
</evidence>
<evidence type="ECO:0000256" key="1">
    <source>
        <dbReference type="ARBA" id="ARBA00007116"/>
    </source>
</evidence>
<evidence type="ECO:0000256" key="7">
    <source>
        <dbReference type="ARBA" id="ARBA00053375"/>
    </source>
</evidence>
<proteinExistence type="inferred from homology"/>
<dbReference type="AlphaFoldDB" id="A0A7C5DXA0"/>
<dbReference type="InterPro" id="IPR005484">
    <property type="entry name" value="Ribosomal_uL18_bac/plant/anim"/>
</dbReference>
<keyword evidence="2 8" id="KW-0699">rRNA-binding</keyword>
<sequence length="122" mass="14272">MIKKIDRRLKRKKRHLRIRKRVFGTLERPRLSVFRSEKHIYAQIIDDTRGFTIVSASTLDHDLRETITKTWTKEAAREVGKLIAKRAAEKGIERVVFDRGGFKFHGRIRELADGAREAGLKF</sequence>
<dbReference type="HAMAP" id="MF_01337_B">
    <property type="entry name" value="Ribosomal_uL18_B"/>
    <property type="match status" value="1"/>
</dbReference>
<dbReference type="InterPro" id="IPR057268">
    <property type="entry name" value="Ribosomal_L18"/>
</dbReference>
<keyword evidence="3 8" id="KW-0694">RNA-binding</keyword>
<dbReference type="PANTHER" id="PTHR12899:SF3">
    <property type="entry name" value="LARGE RIBOSOMAL SUBUNIT PROTEIN UL18M"/>
    <property type="match status" value="1"/>
</dbReference>
<dbReference type="GO" id="GO:0008097">
    <property type="term" value="F:5S rRNA binding"/>
    <property type="evidence" value="ECO:0007669"/>
    <property type="project" value="TreeGrafter"/>
</dbReference>
<dbReference type="CDD" id="cd00432">
    <property type="entry name" value="Ribosomal_L18_L5e"/>
    <property type="match status" value="1"/>
</dbReference>
<comment type="function">
    <text evidence="7 8">This is one of the proteins that bind and probably mediate the attachment of the 5S RNA into the large ribosomal subunit, where it forms part of the central protuberance.</text>
</comment>
<comment type="similarity">
    <text evidence="1 8">Belongs to the universal ribosomal protein uL18 family.</text>
</comment>
<protein>
    <recommendedName>
        <fullName evidence="6 8">Large ribosomal subunit protein uL18</fullName>
    </recommendedName>
</protein>
<dbReference type="Gene3D" id="3.30.420.100">
    <property type="match status" value="1"/>
</dbReference>
<dbReference type="GO" id="GO:0022625">
    <property type="term" value="C:cytosolic large ribosomal subunit"/>
    <property type="evidence" value="ECO:0007669"/>
    <property type="project" value="TreeGrafter"/>
</dbReference>
<evidence type="ECO:0000256" key="3">
    <source>
        <dbReference type="ARBA" id="ARBA00022884"/>
    </source>
</evidence>
<comment type="subunit">
    <text evidence="8">Part of the 50S ribosomal subunit; part of the 5S rRNA/L5/L18/L25 subcomplex. Contacts the 5S and 23S rRNAs.</text>
</comment>
<keyword evidence="5 8" id="KW-0687">Ribonucleoprotein</keyword>
<evidence type="ECO:0000256" key="5">
    <source>
        <dbReference type="ARBA" id="ARBA00023274"/>
    </source>
</evidence>
<accession>A0A7C5DXA0</accession>
<evidence type="ECO:0000313" key="9">
    <source>
        <dbReference type="EMBL" id="HHF08976.1"/>
    </source>
</evidence>
<organism evidence="9">
    <name type="scientific">Kosmotoga arenicorallina</name>
    <dbReference type="NCBI Taxonomy" id="688066"/>
    <lineage>
        <taxon>Bacteria</taxon>
        <taxon>Thermotogati</taxon>
        <taxon>Thermotogota</taxon>
        <taxon>Thermotogae</taxon>
        <taxon>Kosmotogales</taxon>
        <taxon>Kosmotogaceae</taxon>
        <taxon>Kosmotoga</taxon>
    </lineage>
</organism>